<gene>
    <name evidence="2" type="ORF">CVT24_005958</name>
</gene>
<dbReference type="InParanoid" id="A0A409YE37"/>
<keyword evidence="3" id="KW-1185">Reference proteome</keyword>
<organism evidence="2 3">
    <name type="scientific">Panaeolus cyanescens</name>
    <dbReference type="NCBI Taxonomy" id="181874"/>
    <lineage>
        <taxon>Eukaryota</taxon>
        <taxon>Fungi</taxon>
        <taxon>Dikarya</taxon>
        <taxon>Basidiomycota</taxon>
        <taxon>Agaricomycotina</taxon>
        <taxon>Agaricomycetes</taxon>
        <taxon>Agaricomycetidae</taxon>
        <taxon>Agaricales</taxon>
        <taxon>Agaricineae</taxon>
        <taxon>Galeropsidaceae</taxon>
        <taxon>Panaeolus</taxon>
    </lineage>
</organism>
<feature type="region of interest" description="Disordered" evidence="1">
    <location>
        <begin position="483"/>
        <end position="525"/>
    </location>
</feature>
<dbReference type="OrthoDB" id="3062213at2759"/>
<dbReference type="AlphaFoldDB" id="A0A409YE37"/>
<feature type="compositionally biased region" description="Polar residues" evidence="1">
    <location>
        <begin position="547"/>
        <end position="566"/>
    </location>
</feature>
<sequence>MPPSPSPSRSSSPIPAGGRKRHKIQKERKQRKDSKDFTPQELDIMWHYKAKFRQIPGKDADARNSYIVSNVFPAMEKHWRELGSAERLLDGGGIVELWQQKIKSYVRRNWRSRIPAYPLKAPTLRITTSNFVYNTQRKKVIEEIRSIMGQDDITMKDISRLRHQAVRNIIESLSDEESIELQNQIDKAKVEGYSPSIQKRIYNKRCHTRISQSSRLQYAEMGIVSLQITAFIGADGLIVIEAHDYAADRLNVQANNFVTEHASEVESLGVLYEKYLKTLLSLQQARGRGPGNTRESLEPRSNVTVTLESRQGPADVSRSQDAPEEQRASEWTQILPDESSEDHAARVAKGLLRLPLDGRIPLTNDGFPILPSPWPKTLPKKTLDKYYQRYMYAHYSLARGILHSNKSFIPWKALLADYPTFYHPTYLPDNLPRRLKDARGTTQETIHRFLQHVALRQSVLGPRHAFRFHRIFDKDAIDEHNPFGAIQPKYPDGVVETPKDLPRPSESSTEQTFVDANTAFPPRSSTEETFVDANIAFTPASAEKTVGSGTHSQLQASTAMQTTHPASQAELEEGSAEPQRIPGLPVLSPAQTKHSNLAKKMPKGKKKQKKSATQNTPPDAEGSGTTSPILNAKPSRPPRKLKSRPVEITQDNAASSRPRREINAPSKIPVEVSKK</sequence>
<feature type="compositionally biased region" description="Polar residues" evidence="1">
    <location>
        <begin position="505"/>
        <end position="515"/>
    </location>
</feature>
<feature type="region of interest" description="Disordered" evidence="1">
    <location>
        <begin position="1"/>
        <end position="36"/>
    </location>
</feature>
<evidence type="ECO:0000313" key="3">
    <source>
        <dbReference type="Proteomes" id="UP000284842"/>
    </source>
</evidence>
<proteinExistence type="predicted"/>
<feature type="compositionally biased region" description="Polar residues" evidence="1">
    <location>
        <begin position="611"/>
        <end position="629"/>
    </location>
</feature>
<reference evidence="2 3" key="1">
    <citation type="journal article" date="2018" name="Evol. Lett.">
        <title>Horizontal gene cluster transfer increased hallucinogenic mushroom diversity.</title>
        <authorList>
            <person name="Reynolds H.T."/>
            <person name="Vijayakumar V."/>
            <person name="Gluck-Thaler E."/>
            <person name="Korotkin H.B."/>
            <person name="Matheny P.B."/>
            <person name="Slot J.C."/>
        </authorList>
    </citation>
    <scope>NUCLEOTIDE SEQUENCE [LARGE SCALE GENOMIC DNA]</scope>
    <source>
        <strain evidence="2 3">2629</strain>
    </source>
</reference>
<dbReference type="Proteomes" id="UP000284842">
    <property type="component" value="Unassembled WGS sequence"/>
</dbReference>
<dbReference type="EMBL" id="NHTK01001260">
    <property type="protein sequence ID" value="PPR01282.1"/>
    <property type="molecule type" value="Genomic_DNA"/>
</dbReference>
<feature type="compositionally biased region" description="Polar residues" evidence="1">
    <location>
        <begin position="299"/>
        <end position="309"/>
    </location>
</feature>
<name>A0A409YE37_9AGAR</name>
<feature type="compositionally biased region" description="Basic residues" evidence="1">
    <location>
        <begin position="596"/>
        <end position="610"/>
    </location>
</feature>
<accession>A0A409YE37</accession>
<evidence type="ECO:0000313" key="2">
    <source>
        <dbReference type="EMBL" id="PPR01282.1"/>
    </source>
</evidence>
<protein>
    <submittedName>
        <fullName evidence="2">Uncharacterized protein</fullName>
    </submittedName>
</protein>
<comment type="caution">
    <text evidence="2">The sequence shown here is derived from an EMBL/GenBank/DDBJ whole genome shotgun (WGS) entry which is preliminary data.</text>
</comment>
<feature type="region of interest" description="Disordered" evidence="1">
    <location>
        <begin position="285"/>
        <end position="328"/>
    </location>
</feature>
<feature type="compositionally biased region" description="Basic residues" evidence="1">
    <location>
        <begin position="18"/>
        <end position="32"/>
    </location>
</feature>
<evidence type="ECO:0000256" key="1">
    <source>
        <dbReference type="SAM" id="MobiDB-lite"/>
    </source>
</evidence>
<feature type="region of interest" description="Disordered" evidence="1">
    <location>
        <begin position="542"/>
        <end position="675"/>
    </location>
</feature>